<feature type="transmembrane region" description="Helical" evidence="2">
    <location>
        <begin position="138"/>
        <end position="159"/>
    </location>
</feature>
<sequence>MRFLSPHPGDPNWFLLAKALIGAAMVIGAPFLIKPTFKKISEARQSANWPQTEAEITRSEVKTGQNRGRPSWDPIVSYRYSVDGKNYTSSDIAFRGYSTPIPSHAEEVVDKYPVGSKHPVYYSPEDHSKAVLEKGSNWLVNLSPLIPLVLLIAGGYSAYDNYIFLRSRLSQPKKKKKKKRASTGTSSSPDSALQRRRRRIRKNQDGG</sequence>
<feature type="region of interest" description="Disordered" evidence="1">
    <location>
        <begin position="171"/>
        <end position="207"/>
    </location>
</feature>
<evidence type="ECO:0000313" key="4">
    <source>
        <dbReference type="EMBL" id="QDT21845.1"/>
    </source>
</evidence>
<evidence type="ECO:0000259" key="3">
    <source>
        <dbReference type="Pfam" id="PF12158"/>
    </source>
</evidence>
<gene>
    <name evidence="4" type="ORF">HG66A1_36480</name>
</gene>
<protein>
    <recommendedName>
        <fullName evidence="3">DUF3592 domain-containing protein</fullName>
    </recommendedName>
</protein>
<feature type="transmembrane region" description="Helical" evidence="2">
    <location>
        <begin position="12"/>
        <end position="33"/>
    </location>
</feature>
<feature type="compositionally biased region" description="Polar residues" evidence="1">
    <location>
        <begin position="182"/>
        <end position="191"/>
    </location>
</feature>
<evidence type="ECO:0000313" key="5">
    <source>
        <dbReference type="Proteomes" id="UP000320421"/>
    </source>
</evidence>
<dbReference type="Pfam" id="PF12158">
    <property type="entry name" value="DUF3592"/>
    <property type="match status" value="1"/>
</dbReference>
<reference evidence="4 5" key="1">
    <citation type="submission" date="2019-02" db="EMBL/GenBank/DDBJ databases">
        <title>Deep-cultivation of Planctomycetes and their phenomic and genomic characterization uncovers novel biology.</title>
        <authorList>
            <person name="Wiegand S."/>
            <person name="Jogler M."/>
            <person name="Boedeker C."/>
            <person name="Pinto D."/>
            <person name="Vollmers J."/>
            <person name="Rivas-Marin E."/>
            <person name="Kohn T."/>
            <person name="Peeters S.H."/>
            <person name="Heuer A."/>
            <person name="Rast P."/>
            <person name="Oberbeckmann S."/>
            <person name="Bunk B."/>
            <person name="Jeske O."/>
            <person name="Meyerdierks A."/>
            <person name="Storesund J.E."/>
            <person name="Kallscheuer N."/>
            <person name="Luecker S."/>
            <person name="Lage O.M."/>
            <person name="Pohl T."/>
            <person name="Merkel B.J."/>
            <person name="Hornburger P."/>
            <person name="Mueller R.-W."/>
            <person name="Bruemmer F."/>
            <person name="Labrenz M."/>
            <person name="Spormann A.M."/>
            <person name="Op den Camp H."/>
            <person name="Overmann J."/>
            <person name="Amann R."/>
            <person name="Jetten M.S.M."/>
            <person name="Mascher T."/>
            <person name="Medema M.H."/>
            <person name="Devos D.P."/>
            <person name="Kaster A.-K."/>
            <person name="Ovreas L."/>
            <person name="Rohde M."/>
            <person name="Galperin M.Y."/>
            <person name="Jogler C."/>
        </authorList>
    </citation>
    <scope>NUCLEOTIDE SEQUENCE [LARGE SCALE GENOMIC DNA]</scope>
    <source>
        <strain evidence="4 5">HG66A1</strain>
    </source>
</reference>
<dbReference type="Proteomes" id="UP000320421">
    <property type="component" value="Chromosome"/>
</dbReference>
<keyword evidence="2" id="KW-0472">Membrane</keyword>
<name>A0A517PR47_9PLAN</name>
<evidence type="ECO:0000256" key="2">
    <source>
        <dbReference type="SAM" id="Phobius"/>
    </source>
</evidence>
<dbReference type="RefSeq" id="WP_145186787.1">
    <property type="nucleotide sequence ID" value="NZ_CP036266.1"/>
</dbReference>
<proteinExistence type="predicted"/>
<feature type="domain" description="DUF3592" evidence="3">
    <location>
        <begin position="52"/>
        <end position="136"/>
    </location>
</feature>
<feature type="compositionally biased region" description="Basic residues" evidence="1">
    <location>
        <begin position="171"/>
        <end position="181"/>
    </location>
</feature>
<keyword evidence="2" id="KW-1133">Transmembrane helix</keyword>
<dbReference type="EMBL" id="CP036266">
    <property type="protein sequence ID" value="QDT21845.1"/>
    <property type="molecule type" value="Genomic_DNA"/>
</dbReference>
<dbReference type="InterPro" id="IPR021994">
    <property type="entry name" value="DUF3592"/>
</dbReference>
<organism evidence="4 5">
    <name type="scientific">Gimesia chilikensis</name>
    <dbReference type="NCBI Taxonomy" id="2605989"/>
    <lineage>
        <taxon>Bacteria</taxon>
        <taxon>Pseudomonadati</taxon>
        <taxon>Planctomycetota</taxon>
        <taxon>Planctomycetia</taxon>
        <taxon>Planctomycetales</taxon>
        <taxon>Planctomycetaceae</taxon>
        <taxon>Gimesia</taxon>
    </lineage>
</organism>
<keyword evidence="5" id="KW-1185">Reference proteome</keyword>
<dbReference type="OrthoDB" id="292707at2"/>
<dbReference type="AlphaFoldDB" id="A0A517PR47"/>
<evidence type="ECO:0000256" key="1">
    <source>
        <dbReference type="SAM" id="MobiDB-lite"/>
    </source>
</evidence>
<accession>A0A517PR47</accession>
<keyword evidence="2" id="KW-0812">Transmembrane</keyword>